<evidence type="ECO:0000256" key="4">
    <source>
        <dbReference type="ARBA" id="ARBA00022496"/>
    </source>
</evidence>
<protein>
    <submittedName>
        <fullName evidence="9">AAA family ATPase</fullName>
    </submittedName>
</protein>
<dbReference type="InterPro" id="IPR003593">
    <property type="entry name" value="AAA+_ATPase"/>
</dbReference>
<comment type="subcellular location">
    <subcellularLocation>
        <location evidence="1">Cell membrane</location>
        <topology evidence="1">Peripheral membrane protein</topology>
    </subcellularLocation>
</comment>
<dbReference type="SUPFAM" id="SSF52540">
    <property type="entry name" value="P-loop containing nucleoside triphosphate hydrolases"/>
    <property type="match status" value="1"/>
</dbReference>
<dbReference type="SMART" id="SM00382">
    <property type="entry name" value="AAA"/>
    <property type="match status" value="1"/>
</dbReference>
<keyword evidence="10" id="KW-1185">Reference proteome</keyword>
<dbReference type="GO" id="GO:0005886">
    <property type="term" value="C:plasma membrane"/>
    <property type="evidence" value="ECO:0007669"/>
    <property type="project" value="UniProtKB-SubCell"/>
</dbReference>
<evidence type="ECO:0000256" key="1">
    <source>
        <dbReference type="ARBA" id="ARBA00004202"/>
    </source>
</evidence>
<comment type="caution">
    <text evidence="9">The sequence shown here is derived from an EMBL/GenBank/DDBJ whole genome shotgun (WGS) entry which is preliminary data.</text>
</comment>
<dbReference type="Pfam" id="PF13304">
    <property type="entry name" value="AAA_21"/>
    <property type="match status" value="1"/>
</dbReference>
<evidence type="ECO:0000256" key="3">
    <source>
        <dbReference type="ARBA" id="ARBA00022475"/>
    </source>
</evidence>
<dbReference type="EMBL" id="QZEZ01000001">
    <property type="protein sequence ID" value="RJK98437.1"/>
    <property type="molecule type" value="Genomic_DNA"/>
</dbReference>
<dbReference type="AlphaFoldDB" id="A0A3A3Z945"/>
<proteinExistence type="predicted"/>
<evidence type="ECO:0000313" key="10">
    <source>
        <dbReference type="Proteomes" id="UP000265614"/>
    </source>
</evidence>
<keyword evidence="3" id="KW-1003">Cell membrane</keyword>
<organism evidence="9 10">
    <name type="scientific">Vallicoccus soli</name>
    <dbReference type="NCBI Taxonomy" id="2339232"/>
    <lineage>
        <taxon>Bacteria</taxon>
        <taxon>Bacillati</taxon>
        <taxon>Actinomycetota</taxon>
        <taxon>Actinomycetes</taxon>
        <taxon>Motilibacterales</taxon>
        <taxon>Vallicoccaceae</taxon>
        <taxon>Vallicoccus</taxon>
    </lineage>
</organism>
<feature type="domain" description="AAA+ ATPase" evidence="8">
    <location>
        <begin position="41"/>
        <end position="209"/>
    </location>
</feature>
<keyword evidence="7" id="KW-0472">Membrane</keyword>
<evidence type="ECO:0000256" key="6">
    <source>
        <dbReference type="ARBA" id="ARBA00023065"/>
    </source>
</evidence>
<dbReference type="OrthoDB" id="9784297at2"/>
<keyword evidence="5" id="KW-0408">Iron</keyword>
<dbReference type="PANTHER" id="PTHR42771">
    <property type="entry name" value="IRON(3+)-HYDROXAMATE IMPORT ATP-BINDING PROTEIN FHUC"/>
    <property type="match status" value="1"/>
</dbReference>
<evidence type="ECO:0000256" key="7">
    <source>
        <dbReference type="ARBA" id="ARBA00023136"/>
    </source>
</evidence>
<evidence type="ECO:0000256" key="2">
    <source>
        <dbReference type="ARBA" id="ARBA00022448"/>
    </source>
</evidence>
<dbReference type="InterPro" id="IPR038729">
    <property type="entry name" value="Rad50/SbcC_AAA"/>
</dbReference>
<sequence length="243" mass="26303">MPGALPVRRVEHRPSQDVVEEGWPFTLAPVRQLLRDGLDLGPGVTFLVGENGSGKSTLVEAVAMAYGLGAEGGSSGSLHATRPSESPLHRVLRLVREPGAARWGYFVRAETAHGLYTYLEENPGVRDPRFHELSHGEGFLALFGSRMDTRGFYVLDEPESALSFTSCLALAGQLAEHAAAGSQVLCATHSPLLTALPGARVLELSEDGFAEVAWQDLALVDHWRRYLADPRAYLRHLLPEGAA</sequence>
<name>A0A3A3Z945_9ACTN</name>
<accession>A0A3A3Z945</accession>
<evidence type="ECO:0000313" key="9">
    <source>
        <dbReference type="EMBL" id="RJK98437.1"/>
    </source>
</evidence>
<dbReference type="GO" id="GO:0006302">
    <property type="term" value="P:double-strand break repair"/>
    <property type="evidence" value="ECO:0007669"/>
    <property type="project" value="InterPro"/>
</dbReference>
<evidence type="ECO:0000259" key="8">
    <source>
        <dbReference type="SMART" id="SM00382"/>
    </source>
</evidence>
<evidence type="ECO:0000256" key="5">
    <source>
        <dbReference type="ARBA" id="ARBA00023004"/>
    </source>
</evidence>
<keyword evidence="4" id="KW-0410">Iron transport</keyword>
<dbReference type="GO" id="GO:0005524">
    <property type="term" value="F:ATP binding"/>
    <property type="evidence" value="ECO:0007669"/>
    <property type="project" value="InterPro"/>
</dbReference>
<dbReference type="InterPro" id="IPR027417">
    <property type="entry name" value="P-loop_NTPase"/>
</dbReference>
<dbReference type="Pfam" id="PF13476">
    <property type="entry name" value="AAA_23"/>
    <property type="match status" value="1"/>
</dbReference>
<dbReference type="PANTHER" id="PTHR42771:SF2">
    <property type="entry name" value="IRON(3+)-HYDROXAMATE IMPORT ATP-BINDING PROTEIN FHUC"/>
    <property type="match status" value="1"/>
</dbReference>
<reference evidence="9 10" key="1">
    <citation type="submission" date="2018-09" db="EMBL/GenBank/DDBJ databases">
        <title>YIM 75000 draft genome.</title>
        <authorList>
            <person name="Tang S."/>
            <person name="Feng Y."/>
        </authorList>
    </citation>
    <scope>NUCLEOTIDE SEQUENCE [LARGE SCALE GENOMIC DNA]</scope>
    <source>
        <strain evidence="9 10">YIM 75000</strain>
    </source>
</reference>
<keyword evidence="2" id="KW-0813">Transport</keyword>
<dbReference type="GO" id="GO:0006826">
    <property type="term" value="P:iron ion transport"/>
    <property type="evidence" value="ECO:0007669"/>
    <property type="project" value="UniProtKB-KW"/>
</dbReference>
<dbReference type="GO" id="GO:0016887">
    <property type="term" value="F:ATP hydrolysis activity"/>
    <property type="evidence" value="ECO:0007669"/>
    <property type="project" value="InterPro"/>
</dbReference>
<dbReference type="InterPro" id="IPR051535">
    <property type="entry name" value="Siderophore_ABC-ATPase"/>
</dbReference>
<keyword evidence="6" id="KW-0406">Ion transport</keyword>
<gene>
    <name evidence="9" type="ORF">D5H78_04165</name>
</gene>
<dbReference type="Gene3D" id="3.40.50.300">
    <property type="entry name" value="P-loop containing nucleotide triphosphate hydrolases"/>
    <property type="match status" value="2"/>
</dbReference>
<dbReference type="Proteomes" id="UP000265614">
    <property type="component" value="Unassembled WGS sequence"/>
</dbReference>
<dbReference type="InterPro" id="IPR003959">
    <property type="entry name" value="ATPase_AAA_core"/>
</dbReference>